<organism evidence="3 4">
    <name type="scientific">Nibrella viscosa</name>
    <dbReference type="NCBI Taxonomy" id="1084524"/>
    <lineage>
        <taxon>Bacteria</taxon>
        <taxon>Pseudomonadati</taxon>
        <taxon>Bacteroidota</taxon>
        <taxon>Cytophagia</taxon>
        <taxon>Cytophagales</taxon>
        <taxon>Spirosomataceae</taxon>
        <taxon>Nibrella</taxon>
    </lineage>
</organism>
<keyword evidence="1" id="KW-0472">Membrane</keyword>
<keyword evidence="1" id="KW-0812">Transmembrane</keyword>
<accession>A0ABP8JUN4</accession>
<evidence type="ECO:0000256" key="1">
    <source>
        <dbReference type="SAM" id="Phobius"/>
    </source>
</evidence>
<proteinExistence type="predicted"/>
<evidence type="ECO:0000313" key="4">
    <source>
        <dbReference type="Proteomes" id="UP001500936"/>
    </source>
</evidence>
<keyword evidence="4" id="KW-1185">Reference proteome</keyword>
<dbReference type="RefSeq" id="WP_345263454.1">
    <property type="nucleotide sequence ID" value="NZ_BAABHB010000001.1"/>
</dbReference>
<dbReference type="Pfam" id="PF03703">
    <property type="entry name" value="bPH_2"/>
    <property type="match status" value="1"/>
</dbReference>
<dbReference type="PANTHER" id="PTHR34473">
    <property type="entry name" value="UPF0699 TRANSMEMBRANE PROTEIN YDBS"/>
    <property type="match status" value="1"/>
</dbReference>
<reference evidence="4" key="1">
    <citation type="journal article" date="2019" name="Int. J. Syst. Evol. Microbiol.">
        <title>The Global Catalogue of Microorganisms (GCM) 10K type strain sequencing project: providing services to taxonomists for standard genome sequencing and annotation.</title>
        <authorList>
            <consortium name="The Broad Institute Genomics Platform"/>
            <consortium name="The Broad Institute Genome Sequencing Center for Infectious Disease"/>
            <person name="Wu L."/>
            <person name="Ma J."/>
        </authorList>
    </citation>
    <scope>NUCLEOTIDE SEQUENCE [LARGE SCALE GENOMIC DNA]</scope>
    <source>
        <strain evidence="4">JCM 17925</strain>
    </source>
</reference>
<dbReference type="Proteomes" id="UP001500936">
    <property type="component" value="Unassembled WGS sequence"/>
</dbReference>
<feature type="transmembrane region" description="Helical" evidence="1">
    <location>
        <begin position="20"/>
        <end position="45"/>
    </location>
</feature>
<dbReference type="PANTHER" id="PTHR34473:SF2">
    <property type="entry name" value="UPF0699 TRANSMEMBRANE PROTEIN YDBT"/>
    <property type="match status" value="1"/>
</dbReference>
<evidence type="ECO:0000259" key="2">
    <source>
        <dbReference type="Pfam" id="PF03703"/>
    </source>
</evidence>
<gene>
    <name evidence="3" type="ORF">GCM10023187_04140</name>
</gene>
<feature type="domain" description="YdbS-like PH" evidence="2">
    <location>
        <begin position="63"/>
        <end position="136"/>
    </location>
</feature>
<dbReference type="EMBL" id="BAABHB010000001">
    <property type="protein sequence ID" value="GAA4396249.1"/>
    <property type="molecule type" value="Genomic_DNA"/>
</dbReference>
<keyword evidence="1" id="KW-1133">Transmembrane helix</keyword>
<sequence>METSSNSVLLKASFNPLIRSYLLLYVAFFMLISVVGIVLLPIWLLGVGQWWSRHYFQLLECELSERSLRFKKGIIVQTEKTIPLENIQDVTFVEGPLLKYFDLCILKFETAGQSQGQAHDMQLIGIMDAQTFRNRIIEQRQRLMSTRYGQTQATNVTEQALLSEIRDSLRAIERLLAQTIEQGKPL</sequence>
<name>A0ABP8JUN4_9BACT</name>
<protein>
    <recommendedName>
        <fullName evidence="2">YdbS-like PH domain-containing protein</fullName>
    </recommendedName>
</protein>
<dbReference type="InterPro" id="IPR005182">
    <property type="entry name" value="YdbS-like_PH"/>
</dbReference>
<comment type="caution">
    <text evidence="3">The sequence shown here is derived from an EMBL/GenBank/DDBJ whole genome shotgun (WGS) entry which is preliminary data.</text>
</comment>
<evidence type="ECO:0000313" key="3">
    <source>
        <dbReference type="EMBL" id="GAA4396249.1"/>
    </source>
</evidence>